<dbReference type="EMBL" id="CP131061">
    <property type="protein sequence ID" value="WNY27068.1"/>
    <property type="molecule type" value="Genomic_DNA"/>
</dbReference>
<sequence length="186" mass="21017">MLIALVFLGSIVIILENKSEEKSLRNPNHLNLTDEEMKEIYNNTRSLDPGLFDEKTTQETTIAFYGSVPSVGGKEAYEWRIKLERIVDSVQKDKDFQKYLEKNGGTVQYCGSTASGYICISINPQRVNELSQEDLENIQCLVNKYAFKEGIYNVPIVIEEFNGVPLLIGYTSIFDGLTTAFNNIVK</sequence>
<evidence type="ECO:0000313" key="2">
    <source>
        <dbReference type="Proteomes" id="UP001304970"/>
    </source>
</evidence>
<dbReference type="Proteomes" id="UP001304970">
    <property type="component" value="Chromosome"/>
</dbReference>
<keyword evidence="2" id="KW-1185">Reference proteome</keyword>
<accession>A0AA97A674</accession>
<gene>
    <name evidence="1" type="ORF">MsAm2_08530</name>
</gene>
<organism evidence="1 2">
    <name type="scientific">Methanolapillus ohkumae</name>
    <dbReference type="NCBI Taxonomy" id="3028298"/>
    <lineage>
        <taxon>Archaea</taxon>
        <taxon>Methanobacteriati</taxon>
        <taxon>Methanobacteriota</taxon>
        <taxon>Stenosarchaea group</taxon>
        <taxon>Methanomicrobia</taxon>
        <taxon>Methanosarcinales</taxon>
        <taxon>Methanosarcinaceae</taxon>
        <taxon>Methanolapillus</taxon>
    </lineage>
</organism>
<protein>
    <submittedName>
        <fullName evidence="1">Uncharacterized protein</fullName>
    </submittedName>
</protein>
<proteinExistence type="predicted"/>
<reference evidence="1 2" key="1">
    <citation type="submission" date="2023-07" db="EMBL/GenBank/DDBJ databases">
        <title>Closed genome sequence of Methanosarcinaceae archaeon Am2.</title>
        <authorList>
            <person name="Poehlein A."/>
            <person name="Protasov E."/>
            <person name="Platt K."/>
            <person name="Reeh H."/>
            <person name="Daniel R."/>
            <person name="Brune A."/>
        </authorList>
    </citation>
    <scope>NUCLEOTIDE SEQUENCE [LARGE SCALE GENOMIC DNA]</scope>
    <source>
        <strain evidence="1 2">Am2</strain>
    </source>
</reference>
<dbReference type="AlphaFoldDB" id="A0AA97A674"/>
<name>A0AA97A674_9EURY</name>
<evidence type="ECO:0000313" key="1">
    <source>
        <dbReference type="EMBL" id="WNY27068.1"/>
    </source>
</evidence>